<feature type="transmembrane region" description="Helical" evidence="1">
    <location>
        <begin position="65"/>
        <end position="85"/>
    </location>
</feature>
<dbReference type="NCBIfam" id="NF045728">
    <property type="entry name" value="glycosyl_F510_1955"/>
    <property type="match status" value="1"/>
</dbReference>
<dbReference type="SUPFAM" id="SSF110296">
    <property type="entry name" value="Oligoxyloglucan reducing end-specific cellobiohydrolase"/>
    <property type="match status" value="1"/>
</dbReference>
<proteinExistence type="predicted"/>
<dbReference type="Gene3D" id="2.130.10.10">
    <property type="entry name" value="YVTN repeat-like/Quinoprotein amine dehydrogenase"/>
    <property type="match status" value="1"/>
</dbReference>
<organism evidence="2 3">
    <name type="scientific">Marinicrinis sediminis</name>
    <dbReference type="NCBI Taxonomy" id="1652465"/>
    <lineage>
        <taxon>Bacteria</taxon>
        <taxon>Bacillati</taxon>
        <taxon>Bacillota</taxon>
        <taxon>Bacilli</taxon>
        <taxon>Bacillales</taxon>
        <taxon>Paenibacillaceae</taxon>
    </lineage>
</organism>
<comment type="caution">
    <text evidence="2">The sequence shown here is derived from an EMBL/GenBank/DDBJ whole genome shotgun (WGS) entry which is preliminary data.</text>
</comment>
<dbReference type="InterPro" id="IPR015943">
    <property type="entry name" value="WD40/YVTN_repeat-like_dom_sf"/>
</dbReference>
<protein>
    <submittedName>
        <fullName evidence="2">F510_1955 family glycosylhydrolase</fullName>
    </submittedName>
</protein>
<evidence type="ECO:0000313" key="2">
    <source>
        <dbReference type="EMBL" id="MFD2673280.1"/>
    </source>
</evidence>
<dbReference type="EMBL" id="JBHUMM010000043">
    <property type="protein sequence ID" value="MFD2673280.1"/>
    <property type="molecule type" value="Genomic_DNA"/>
</dbReference>
<dbReference type="InterPro" id="IPR054817">
    <property type="entry name" value="Glycosyl_F510_1955-like"/>
</dbReference>
<feature type="transmembrane region" description="Helical" evidence="1">
    <location>
        <begin position="33"/>
        <end position="53"/>
    </location>
</feature>
<keyword evidence="1" id="KW-0812">Transmembrane</keyword>
<reference evidence="3" key="1">
    <citation type="journal article" date="2019" name="Int. J. Syst. Evol. Microbiol.">
        <title>The Global Catalogue of Microorganisms (GCM) 10K type strain sequencing project: providing services to taxonomists for standard genome sequencing and annotation.</title>
        <authorList>
            <consortium name="The Broad Institute Genomics Platform"/>
            <consortium name="The Broad Institute Genome Sequencing Center for Infectious Disease"/>
            <person name="Wu L."/>
            <person name="Ma J."/>
        </authorList>
    </citation>
    <scope>NUCLEOTIDE SEQUENCE [LARGE SCALE GENOMIC DNA]</scope>
    <source>
        <strain evidence="3">KCTC 33676</strain>
    </source>
</reference>
<keyword evidence="1" id="KW-1133">Transmembrane helix</keyword>
<keyword evidence="1" id="KW-0472">Membrane</keyword>
<accession>A0ABW5REU2</accession>
<dbReference type="Proteomes" id="UP001597497">
    <property type="component" value="Unassembled WGS sequence"/>
</dbReference>
<evidence type="ECO:0000313" key="3">
    <source>
        <dbReference type="Proteomes" id="UP001597497"/>
    </source>
</evidence>
<gene>
    <name evidence="2" type="ORF">ACFSUC_17030</name>
</gene>
<dbReference type="RefSeq" id="WP_379930842.1">
    <property type="nucleotide sequence ID" value="NZ_JBHUMM010000043.1"/>
</dbReference>
<evidence type="ECO:0000256" key="1">
    <source>
        <dbReference type="SAM" id="Phobius"/>
    </source>
</evidence>
<keyword evidence="3" id="KW-1185">Reference proteome</keyword>
<sequence length="365" mass="41300">MYNVGKIAVVLILFIATATNVHVHNGEEEQGMGFAWDWMLLIFFICLLLIAWVVKLKHRTYIKSLNGLIYLLILIVVISAILTFYPDKKESMVIQHYHGMSYAPDGDQLIVATHDGIRMYRDEDWFVGQGDRHDYMGFSGVNNGFYSSGHPAVDSTLEDPIGIVKGSYDNGELERITLYGEMDFHIMDAGYESHTIYVMNPFPNQQMNQSGLMYSLDQGQTWVASNLSGLTSDVQSLTVHPTDERIVAVATREGLYISSNYGNDFSPLLKEQVTAIEFASNGTLLAGIYTREGPELVQFDDQMNEVFRMSLPLQKQDAVQYLAQHPEQTDHLVIATYNMNMYKTTDRGSSWKQILDQGTAEYLHD</sequence>
<name>A0ABW5REU2_9BACL</name>